<comment type="caution">
    <text evidence="2">The sequence shown here is derived from an EMBL/GenBank/DDBJ whole genome shotgun (WGS) entry which is preliminary data.</text>
</comment>
<organism evidence="2 3">
    <name type="scientific">Gigaspora margarita</name>
    <dbReference type="NCBI Taxonomy" id="4874"/>
    <lineage>
        <taxon>Eukaryota</taxon>
        <taxon>Fungi</taxon>
        <taxon>Fungi incertae sedis</taxon>
        <taxon>Mucoromycota</taxon>
        <taxon>Glomeromycotina</taxon>
        <taxon>Glomeromycetes</taxon>
        <taxon>Diversisporales</taxon>
        <taxon>Gigasporaceae</taxon>
        <taxon>Gigaspora</taxon>
    </lineage>
</organism>
<keyword evidence="3" id="KW-1185">Reference proteome</keyword>
<accession>A0ABN7UZ61</accession>
<dbReference type="EMBL" id="CAJVQB010007588">
    <property type="protein sequence ID" value="CAG8705856.1"/>
    <property type="molecule type" value="Genomic_DNA"/>
</dbReference>
<name>A0ABN7UZ61_GIGMA</name>
<evidence type="ECO:0000256" key="1">
    <source>
        <dbReference type="SAM" id="MobiDB-lite"/>
    </source>
</evidence>
<protein>
    <submittedName>
        <fullName evidence="2">5487_t:CDS:1</fullName>
    </submittedName>
</protein>
<proteinExistence type="predicted"/>
<reference evidence="2 3" key="1">
    <citation type="submission" date="2021-06" db="EMBL/GenBank/DDBJ databases">
        <authorList>
            <person name="Kallberg Y."/>
            <person name="Tangrot J."/>
            <person name="Rosling A."/>
        </authorList>
    </citation>
    <scope>NUCLEOTIDE SEQUENCE [LARGE SCALE GENOMIC DNA]</scope>
    <source>
        <strain evidence="2 3">120-4 pot B 10/14</strain>
    </source>
</reference>
<evidence type="ECO:0000313" key="2">
    <source>
        <dbReference type="EMBL" id="CAG8705856.1"/>
    </source>
</evidence>
<evidence type="ECO:0000313" key="3">
    <source>
        <dbReference type="Proteomes" id="UP000789901"/>
    </source>
</evidence>
<feature type="region of interest" description="Disordered" evidence="1">
    <location>
        <begin position="39"/>
        <end position="74"/>
    </location>
</feature>
<dbReference type="Proteomes" id="UP000789901">
    <property type="component" value="Unassembled WGS sequence"/>
</dbReference>
<feature type="compositionally biased region" description="Polar residues" evidence="1">
    <location>
        <begin position="55"/>
        <end position="74"/>
    </location>
</feature>
<sequence length="74" mass="8625">MEEIMNRQAESQRKWNEQIQKSIEDRFSRLAQVGITTTEANLDNRANPEEERNEYTTPATICLQSESRNDLPQA</sequence>
<gene>
    <name evidence="2" type="ORF">GMARGA_LOCUS12434</name>
</gene>